<sequence>MKTLLASLLLAASFGASSASDIETHPEPCTVRAWVRAEDLSPDHISRGELRIKVPRAECANQIASVALRLQLDEFGEFKYLKGGAIIPEVQPSNQSTPSEYADWMGSDVVYDYQAHDDGLSDPALWAVKAEERRAWTTEATLIENNPDLSQPIVTAFTVAVPRVNYPPVVENSRRYLRGPVSKHSFSDLGYRYIAVVTFIDGRTEDVPAGRTTFVPSSQTNPQQMPRTWNVTFEDSDCRRDTSPTMKKRDEDLEKCLPEVHRSAFAAEITLDEGTVAQKGRSLKGRVTVRRTKDGSTTMSDLSVKLVTSSRDHWVQAAAAAGGDVEFYNATSGLCNPSSVSRELCAESERFAHVFYENDDDGKVRPVRLYSVTTSTTNKTITPAHSHLDFEIQVPHDWPTDFSSYYSSNENQINFYLSVLYSQDVAECIRPGLVSEDEMETADDAAKTEEGLWDPYTRVGKPISTSRQQRQMRLQATVPITVVRGGPVPARPIVHYLTPGALAPVLRSGAHLEMPASFPPAQPVFTVEALANTSARLMQPGSTDPYQKHQQFMNITRLRRDYPDPTRNYQKGNYAGVLWKKKVVAEERGILPLRTEGVDGGEDQLPFSFAP</sequence>
<keyword evidence="1" id="KW-0732">Signal</keyword>
<gene>
    <name evidence="2" type="ORF">MVEN_00974100</name>
</gene>
<comment type="caution">
    <text evidence="2">The sequence shown here is derived from an EMBL/GenBank/DDBJ whole genome shotgun (WGS) entry which is preliminary data.</text>
</comment>
<feature type="chain" id="PRO_5034889504" evidence="1">
    <location>
        <begin position="20"/>
        <end position="611"/>
    </location>
</feature>
<reference evidence="2" key="1">
    <citation type="submission" date="2020-05" db="EMBL/GenBank/DDBJ databases">
        <title>Mycena genomes resolve the evolution of fungal bioluminescence.</title>
        <authorList>
            <person name="Tsai I.J."/>
        </authorList>
    </citation>
    <scope>NUCLEOTIDE SEQUENCE</scope>
    <source>
        <strain evidence="2">CCC161011</strain>
    </source>
</reference>
<accession>A0A8H7D2K2</accession>
<dbReference type="AlphaFoldDB" id="A0A8H7D2K2"/>
<dbReference type="Proteomes" id="UP000620124">
    <property type="component" value="Unassembled WGS sequence"/>
</dbReference>
<evidence type="ECO:0000256" key="1">
    <source>
        <dbReference type="SAM" id="SignalP"/>
    </source>
</evidence>
<evidence type="ECO:0000313" key="3">
    <source>
        <dbReference type="Proteomes" id="UP000620124"/>
    </source>
</evidence>
<organism evidence="2 3">
    <name type="scientific">Mycena venus</name>
    <dbReference type="NCBI Taxonomy" id="2733690"/>
    <lineage>
        <taxon>Eukaryota</taxon>
        <taxon>Fungi</taxon>
        <taxon>Dikarya</taxon>
        <taxon>Basidiomycota</taxon>
        <taxon>Agaricomycotina</taxon>
        <taxon>Agaricomycetes</taxon>
        <taxon>Agaricomycetidae</taxon>
        <taxon>Agaricales</taxon>
        <taxon>Marasmiineae</taxon>
        <taxon>Mycenaceae</taxon>
        <taxon>Mycena</taxon>
    </lineage>
</organism>
<protein>
    <submittedName>
        <fullName evidence="2">Uncharacterized protein</fullName>
    </submittedName>
</protein>
<dbReference type="OrthoDB" id="2590241at2759"/>
<name>A0A8H7D2K2_9AGAR</name>
<evidence type="ECO:0000313" key="2">
    <source>
        <dbReference type="EMBL" id="KAF7356413.1"/>
    </source>
</evidence>
<feature type="signal peptide" evidence="1">
    <location>
        <begin position="1"/>
        <end position="19"/>
    </location>
</feature>
<keyword evidence="3" id="KW-1185">Reference proteome</keyword>
<proteinExistence type="predicted"/>
<dbReference type="EMBL" id="JACAZI010000007">
    <property type="protein sequence ID" value="KAF7356413.1"/>
    <property type="molecule type" value="Genomic_DNA"/>
</dbReference>